<evidence type="ECO:0000313" key="2">
    <source>
        <dbReference type="Proteomes" id="UP001385389"/>
    </source>
</evidence>
<evidence type="ECO:0000313" key="1">
    <source>
        <dbReference type="EMBL" id="WWX23038.1"/>
    </source>
</evidence>
<dbReference type="Proteomes" id="UP001385389">
    <property type="component" value="Chromosome"/>
</dbReference>
<reference evidence="1 2" key="1">
    <citation type="submission" date="2024-03" db="EMBL/GenBank/DDBJ databases">
        <title>Phenotype and Genome Characterization of a Sulfate-Reducing Bacterium Pseudodesulfovibrio sp. strain 5S69, isolated from Petroleum Reservoir in Tatarstan (Russia).</title>
        <authorList>
            <person name="Bidzhieva S.K."/>
            <person name="Kadnikov V."/>
            <person name="Tourova T.P."/>
            <person name="Samigullina S.R."/>
            <person name="Sokolova D.S."/>
            <person name="Poltaraus A.B."/>
            <person name="Avtukh A.N."/>
            <person name="Tereshina V.M."/>
            <person name="Mardanov A.V."/>
            <person name="Nazina T.N."/>
        </authorList>
    </citation>
    <scope>NUCLEOTIDE SEQUENCE [LARGE SCALE GENOMIC DNA]</scope>
    <source>
        <strain evidence="1 2">5S69</strain>
    </source>
</reference>
<dbReference type="EMBL" id="CP146609">
    <property type="protein sequence ID" value="WWX23038.1"/>
    <property type="molecule type" value="Genomic_DNA"/>
</dbReference>
<gene>
    <name evidence="1" type="ORF">V8V93_02275</name>
</gene>
<sequence>MPPIDRKAMRASLRSTHVRMMKCWLTTNPFPTNPIEYHESEWAGWIDRVKGGAEAALNAIPQLPAGCPPDYYAEEIVRERELSRIMLAALTVGMWAKLEDFLRRCIRAWNYDALSPIQYDCHKIVDFVKCFDQAVGIKLDDLPRYEYANAIRVLANTFKHNNGRYKPDSFPINTTIAKRWGIEERQKVDYEGLPFADLLLDCGAFCGELSERVRSKLTI</sequence>
<keyword evidence="2" id="KW-1185">Reference proteome</keyword>
<dbReference type="RefSeq" id="WP_338668753.1">
    <property type="nucleotide sequence ID" value="NZ_CP146609.1"/>
</dbReference>
<organism evidence="1 2">
    <name type="scientific">Pseudodesulfovibrio methanolicus</name>
    <dbReference type="NCBI Taxonomy" id="3126690"/>
    <lineage>
        <taxon>Bacteria</taxon>
        <taxon>Pseudomonadati</taxon>
        <taxon>Thermodesulfobacteriota</taxon>
        <taxon>Desulfovibrionia</taxon>
        <taxon>Desulfovibrionales</taxon>
        <taxon>Desulfovibrionaceae</taxon>
    </lineage>
</organism>
<accession>A0ABZ2IYC8</accession>
<name>A0ABZ2IYC8_9BACT</name>
<protein>
    <submittedName>
        <fullName evidence="1">Uncharacterized protein</fullName>
    </submittedName>
</protein>
<proteinExistence type="predicted"/>